<evidence type="ECO:0000256" key="2">
    <source>
        <dbReference type="SAM" id="MobiDB-lite"/>
    </source>
</evidence>
<dbReference type="EMBL" id="SEYY01019874">
    <property type="protein sequence ID" value="KAB7497828.1"/>
    <property type="molecule type" value="Genomic_DNA"/>
</dbReference>
<dbReference type="InterPro" id="IPR047113">
    <property type="entry name" value="PA2G4/ARX1"/>
</dbReference>
<evidence type="ECO:0000256" key="1">
    <source>
        <dbReference type="ARBA" id="ARBA00007319"/>
    </source>
</evidence>
<evidence type="ECO:0000313" key="4">
    <source>
        <dbReference type="Proteomes" id="UP000326759"/>
    </source>
</evidence>
<feature type="compositionally biased region" description="Basic residues" evidence="2">
    <location>
        <begin position="252"/>
        <end position="262"/>
    </location>
</feature>
<keyword evidence="4" id="KW-1185">Reference proteome</keyword>
<name>A0A5N5SV85_9CRUS</name>
<dbReference type="Proteomes" id="UP000326759">
    <property type="component" value="Unassembled WGS sequence"/>
</dbReference>
<dbReference type="PANTHER" id="PTHR10804">
    <property type="entry name" value="PROTEASE FAMILY M24 METHIONYL AMINOPEPTIDASE, AMINOPEPTIDASE P"/>
    <property type="match status" value="1"/>
</dbReference>
<protein>
    <submittedName>
        <fullName evidence="3">Proliferation-associated protein 2G4</fullName>
    </submittedName>
</protein>
<dbReference type="SUPFAM" id="SSF46785">
    <property type="entry name" value="Winged helix' DNA-binding domain"/>
    <property type="match status" value="1"/>
</dbReference>
<evidence type="ECO:0000313" key="3">
    <source>
        <dbReference type="EMBL" id="KAB7497828.1"/>
    </source>
</evidence>
<dbReference type="FunFam" id="1.10.10.10:FF:000029">
    <property type="entry name" value="Proliferation-associated 2G4, a"/>
    <property type="match status" value="1"/>
</dbReference>
<dbReference type="InterPro" id="IPR036005">
    <property type="entry name" value="Creatinase/aminopeptidase-like"/>
</dbReference>
<gene>
    <name evidence="3" type="primary">PA2G4</name>
    <name evidence="3" type="ORF">Anas_08660</name>
</gene>
<dbReference type="InterPro" id="IPR036388">
    <property type="entry name" value="WH-like_DNA-bd_sf"/>
</dbReference>
<feature type="region of interest" description="Disordered" evidence="2">
    <location>
        <begin position="246"/>
        <end position="269"/>
    </location>
</feature>
<dbReference type="AlphaFoldDB" id="A0A5N5SV85"/>
<dbReference type="InterPro" id="IPR036390">
    <property type="entry name" value="WH_DNA-bd_sf"/>
</dbReference>
<comment type="similarity">
    <text evidence="1">Belongs to the peptidase M24 family.</text>
</comment>
<dbReference type="Gene3D" id="3.90.230.10">
    <property type="entry name" value="Creatinase/methionine aminopeptidase superfamily"/>
    <property type="match status" value="1"/>
</dbReference>
<proteinExistence type="inferred from homology"/>
<dbReference type="Gene3D" id="1.10.10.10">
    <property type="entry name" value="Winged helix-like DNA-binding domain superfamily/Winged helix DNA-binding domain"/>
    <property type="match status" value="1"/>
</dbReference>
<reference evidence="3 4" key="1">
    <citation type="journal article" date="2019" name="PLoS Biol.">
        <title>Sex chromosomes control vertical transmission of feminizing Wolbachia symbionts in an isopod.</title>
        <authorList>
            <person name="Becking T."/>
            <person name="Chebbi M.A."/>
            <person name="Giraud I."/>
            <person name="Moumen B."/>
            <person name="Laverre T."/>
            <person name="Caubet Y."/>
            <person name="Peccoud J."/>
            <person name="Gilbert C."/>
            <person name="Cordaux R."/>
        </authorList>
    </citation>
    <scope>NUCLEOTIDE SEQUENCE [LARGE SCALE GENOMIC DNA]</scope>
    <source>
        <strain evidence="3">ANa2</strain>
        <tissue evidence="3">Whole body excluding digestive tract and cuticle</tissue>
    </source>
</reference>
<dbReference type="OrthoDB" id="5876363at2759"/>
<dbReference type="PANTHER" id="PTHR10804:SF11">
    <property type="entry name" value="PROLIFERATION-ASSOCIATED PROTEIN 2G4"/>
    <property type="match status" value="1"/>
</dbReference>
<comment type="caution">
    <text evidence="3">The sequence shown here is derived from an EMBL/GenBank/DDBJ whole genome shotgun (WGS) entry which is preliminary data.</text>
</comment>
<accession>A0A5N5SV85</accession>
<dbReference type="SUPFAM" id="SSF55920">
    <property type="entry name" value="Creatinase/aminopeptidase"/>
    <property type="match status" value="1"/>
</dbReference>
<organism evidence="3 4">
    <name type="scientific">Armadillidium nasatum</name>
    <dbReference type="NCBI Taxonomy" id="96803"/>
    <lineage>
        <taxon>Eukaryota</taxon>
        <taxon>Metazoa</taxon>
        <taxon>Ecdysozoa</taxon>
        <taxon>Arthropoda</taxon>
        <taxon>Crustacea</taxon>
        <taxon>Multicrustacea</taxon>
        <taxon>Malacostraca</taxon>
        <taxon>Eumalacostraca</taxon>
        <taxon>Peracarida</taxon>
        <taxon>Isopoda</taxon>
        <taxon>Oniscidea</taxon>
        <taxon>Crinocheta</taxon>
        <taxon>Armadillidiidae</taxon>
        <taxon>Armadillidium</taxon>
    </lineage>
</organism>
<sequence>MVLYLLLDTHWWLELQRKNKVTGRKADVMLAAYYAAEAALRMIKPGNQNYVVTDVINKIAEEYKCKPVEGMLSFQLQQGRIDGEKTIIQNPTEAQRKEVEKCEFETHDVFGIDVIISTGEGIGREMESRVTIYRKTDEVYSLKLKASKEFYSKVKKSYGMMPFNLRSFDDEKKARMGVVECVSHKLVEPYPVLWEKPNDFVAQFKYTVLLMPNGPNRITGLPFDVDAFHSEHSIKNEELKKLVSATTNVKSKSAKKKKKKQTDKKTETS</sequence>